<evidence type="ECO:0000313" key="2">
    <source>
        <dbReference type="Proteomes" id="UP000800036"/>
    </source>
</evidence>
<organism evidence="1 2">
    <name type="scientific">Bimuria novae-zelandiae CBS 107.79</name>
    <dbReference type="NCBI Taxonomy" id="1447943"/>
    <lineage>
        <taxon>Eukaryota</taxon>
        <taxon>Fungi</taxon>
        <taxon>Dikarya</taxon>
        <taxon>Ascomycota</taxon>
        <taxon>Pezizomycotina</taxon>
        <taxon>Dothideomycetes</taxon>
        <taxon>Pleosporomycetidae</taxon>
        <taxon>Pleosporales</taxon>
        <taxon>Massarineae</taxon>
        <taxon>Didymosphaeriaceae</taxon>
        <taxon>Bimuria</taxon>
    </lineage>
</organism>
<name>A0A6A5V3K9_9PLEO</name>
<dbReference type="Proteomes" id="UP000800036">
    <property type="component" value="Unassembled WGS sequence"/>
</dbReference>
<gene>
    <name evidence="1" type="ORF">BU23DRAFT_569768</name>
</gene>
<dbReference type="AlphaFoldDB" id="A0A6A5V3K9"/>
<proteinExistence type="predicted"/>
<protein>
    <submittedName>
        <fullName evidence="1">Uncharacterized protein</fullName>
    </submittedName>
</protein>
<sequence>MRHLYRLSRFSSGALEYRAVLSGFDEELTACVHVVEVDLLRFGGLVEDDASTAVFAWCRKTYRRDVVNHSSRRGIWPLSKVYLMRSSPYKARVANLPGQTITVGQILKALDEVGDKQAKSLVEEKHGLKVGSYYGESVRKM</sequence>
<keyword evidence="2" id="KW-1185">Reference proteome</keyword>
<accession>A0A6A5V3K9</accession>
<reference evidence="1" key="1">
    <citation type="journal article" date="2020" name="Stud. Mycol.">
        <title>101 Dothideomycetes genomes: a test case for predicting lifestyles and emergence of pathogens.</title>
        <authorList>
            <person name="Haridas S."/>
            <person name="Albert R."/>
            <person name="Binder M."/>
            <person name="Bloem J."/>
            <person name="Labutti K."/>
            <person name="Salamov A."/>
            <person name="Andreopoulos B."/>
            <person name="Baker S."/>
            <person name="Barry K."/>
            <person name="Bills G."/>
            <person name="Bluhm B."/>
            <person name="Cannon C."/>
            <person name="Castanera R."/>
            <person name="Culley D."/>
            <person name="Daum C."/>
            <person name="Ezra D."/>
            <person name="Gonzalez J."/>
            <person name="Henrissat B."/>
            <person name="Kuo A."/>
            <person name="Liang C."/>
            <person name="Lipzen A."/>
            <person name="Lutzoni F."/>
            <person name="Magnuson J."/>
            <person name="Mondo S."/>
            <person name="Nolan M."/>
            <person name="Ohm R."/>
            <person name="Pangilinan J."/>
            <person name="Park H.-J."/>
            <person name="Ramirez L."/>
            <person name="Alfaro M."/>
            <person name="Sun H."/>
            <person name="Tritt A."/>
            <person name="Yoshinaga Y."/>
            <person name="Zwiers L.-H."/>
            <person name="Turgeon B."/>
            <person name="Goodwin S."/>
            <person name="Spatafora J."/>
            <person name="Crous P."/>
            <person name="Grigoriev I."/>
        </authorList>
    </citation>
    <scope>NUCLEOTIDE SEQUENCE</scope>
    <source>
        <strain evidence="1">CBS 107.79</strain>
    </source>
</reference>
<dbReference type="EMBL" id="ML976692">
    <property type="protein sequence ID" value="KAF1971604.1"/>
    <property type="molecule type" value="Genomic_DNA"/>
</dbReference>
<evidence type="ECO:0000313" key="1">
    <source>
        <dbReference type="EMBL" id="KAF1971604.1"/>
    </source>
</evidence>